<evidence type="ECO:0000256" key="4">
    <source>
        <dbReference type="ARBA" id="ARBA00023328"/>
    </source>
</evidence>
<proteinExistence type="predicted"/>
<evidence type="ECO:0000313" key="6">
    <source>
        <dbReference type="EMBL" id="KOS21012.1"/>
    </source>
</evidence>
<dbReference type="OrthoDB" id="248495at2759"/>
<evidence type="ECO:0000256" key="1">
    <source>
        <dbReference type="ARBA" id="ARBA00004629"/>
    </source>
</evidence>
<protein>
    <submittedName>
        <fullName evidence="6">Checkpoint serine/threonine-protein kinase bub1</fullName>
    </submittedName>
</protein>
<dbReference type="SUPFAM" id="SSF56112">
    <property type="entry name" value="Protein kinase-like (PK-like)"/>
    <property type="match status" value="1"/>
</dbReference>
<dbReference type="GO" id="GO:0005634">
    <property type="term" value="C:nucleus"/>
    <property type="evidence" value="ECO:0007669"/>
    <property type="project" value="TreeGrafter"/>
</dbReference>
<dbReference type="Pfam" id="PF00069">
    <property type="entry name" value="Pkinase"/>
    <property type="match status" value="1"/>
</dbReference>
<keyword evidence="7" id="KW-1185">Reference proteome</keyword>
<dbReference type="PANTHER" id="PTHR14030">
    <property type="entry name" value="MITOTIC CHECKPOINT SERINE/THREONINE-PROTEIN KINASE BUB1"/>
    <property type="match status" value="1"/>
</dbReference>
<evidence type="ECO:0000313" key="7">
    <source>
        <dbReference type="Proteomes" id="UP000053831"/>
    </source>
</evidence>
<comment type="caution">
    <text evidence="6">The sequence shown here is derived from an EMBL/GenBank/DDBJ whole genome shotgun (WGS) entry which is preliminary data.</text>
</comment>
<evidence type="ECO:0000259" key="5">
    <source>
        <dbReference type="PROSITE" id="PS50011"/>
    </source>
</evidence>
<dbReference type="PANTHER" id="PTHR14030:SF4">
    <property type="entry name" value="BUB1 KINASE, ISOFORM A-RELATED"/>
    <property type="match status" value="1"/>
</dbReference>
<dbReference type="Gene3D" id="1.10.510.10">
    <property type="entry name" value="Transferase(Phosphotransferase) domain 1"/>
    <property type="match status" value="1"/>
</dbReference>
<dbReference type="InterPro" id="IPR011009">
    <property type="entry name" value="Kinase-like_dom_sf"/>
</dbReference>
<dbReference type="InterPro" id="IPR000719">
    <property type="entry name" value="Prot_kinase_dom"/>
</dbReference>
<dbReference type="Proteomes" id="UP000053831">
    <property type="component" value="Unassembled WGS sequence"/>
</dbReference>
<keyword evidence="6" id="KW-0418">Kinase</keyword>
<keyword evidence="6" id="KW-0808">Transferase</keyword>
<gene>
    <name evidence="6" type="ORF">ESCO_004304</name>
</gene>
<dbReference type="GO" id="GO:0051754">
    <property type="term" value="P:meiotic sister chromatid cohesion, centromeric"/>
    <property type="evidence" value="ECO:0007669"/>
    <property type="project" value="TreeGrafter"/>
</dbReference>
<dbReference type="GO" id="GO:0007094">
    <property type="term" value="P:mitotic spindle assembly checkpoint signaling"/>
    <property type="evidence" value="ECO:0007669"/>
    <property type="project" value="InterPro"/>
</dbReference>
<keyword evidence="2" id="KW-0158">Chromosome</keyword>
<keyword evidence="3" id="KW-0995">Kinetochore</keyword>
<evidence type="ECO:0000256" key="2">
    <source>
        <dbReference type="ARBA" id="ARBA00022454"/>
    </source>
</evidence>
<organism evidence="6 7">
    <name type="scientific">Escovopsis weberi</name>
    <dbReference type="NCBI Taxonomy" id="150374"/>
    <lineage>
        <taxon>Eukaryota</taxon>
        <taxon>Fungi</taxon>
        <taxon>Dikarya</taxon>
        <taxon>Ascomycota</taxon>
        <taxon>Pezizomycotina</taxon>
        <taxon>Sordariomycetes</taxon>
        <taxon>Hypocreomycetidae</taxon>
        <taxon>Hypocreales</taxon>
        <taxon>Hypocreaceae</taxon>
        <taxon>Escovopsis</taxon>
    </lineage>
</organism>
<reference evidence="6 7" key="1">
    <citation type="submission" date="2015-07" db="EMBL/GenBank/DDBJ databases">
        <title>The genome of the fungus Escovopsis weberi, a specialized disease agent of ant agriculture.</title>
        <authorList>
            <person name="de Man T.J."/>
            <person name="Stajich J.E."/>
            <person name="Kubicek C.P."/>
            <person name="Chenthamara K."/>
            <person name="Atanasova L."/>
            <person name="Druzhinina I.S."/>
            <person name="Birnbaum S."/>
            <person name="Barribeau S.M."/>
            <person name="Teiling C."/>
            <person name="Suen G."/>
            <person name="Currie C."/>
            <person name="Gerardo N.M."/>
        </authorList>
    </citation>
    <scope>NUCLEOTIDE SEQUENCE [LARGE SCALE GENOMIC DNA]</scope>
</reference>
<dbReference type="InterPro" id="IPR015661">
    <property type="entry name" value="Bub1/Mad3"/>
</dbReference>
<dbReference type="InterPro" id="IPR008271">
    <property type="entry name" value="Ser/Thr_kinase_AS"/>
</dbReference>
<accession>A0A0M9VVI2</accession>
<dbReference type="AlphaFoldDB" id="A0A0M9VVI2"/>
<comment type="subcellular location">
    <subcellularLocation>
        <location evidence="1">Chromosome</location>
        <location evidence="1">Centromere</location>
        <location evidence="1">Kinetochore</location>
    </subcellularLocation>
</comment>
<evidence type="ECO:0000256" key="3">
    <source>
        <dbReference type="ARBA" id="ARBA00022838"/>
    </source>
</evidence>
<name>A0A0M9VVI2_ESCWE</name>
<dbReference type="SMART" id="SM00220">
    <property type="entry name" value="S_TKc"/>
    <property type="match status" value="1"/>
</dbReference>
<dbReference type="PROSITE" id="PS00108">
    <property type="entry name" value="PROTEIN_KINASE_ST"/>
    <property type="match status" value="1"/>
</dbReference>
<dbReference type="PROSITE" id="PS50011">
    <property type="entry name" value="PROTEIN_KINASE_DOM"/>
    <property type="match status" value="1"/>
</dbReference>
<dbReference type="EMBL" id="LGSR01000013">
    <property type="protein sequence ID" value="KOS21012.1"/>
    <property type="molecule type" value="Genomic_DNA"/>
</dbReference>
<dbReference type="GO" id="GO:0004672">
    <property type="term" value="F:protein kinase activity"/>
    <property type="evidence" value="ECO:0007669"/>
    <property type="project" value="InterPro"/>
</dbReference>
<dbReference type="GO" id="GO:0032991">
    <property type="term" value="C:protein-containing complex"/>
    <property type="evidence" value="ECO:0007669"/>
    <property type="project" value="UniProtKB-ARBA"/>
</dbReference>
<feature type="domain" description="Protein kinase" evidence="5">
    <location>
        <begin position="1"/>
        <end position="279"/>
    </location>
</feature>
<keyword evidence="4" id="KW-0137">Centromere</keyword>
<dbReference type="GO" id="GO:0005524">
    <property type="term" value="F:ATP binding"/>
    <property type="evidence" value="ECO:0007669"/>
    <property type="project" value="InterPro"/>
</dbReference>
<dbReference type="GO" id="GO:0000776">
    <property type="term" value="C:kinetochore"/>
    <property type="evidence" value="ECO:0007669"/>
    <property type="project" value="UniProtKB-KW"/>
</dbReference>
<dbReference type="STRING" id="150374.A0A0M9VVI2"/>
<sequence>MRLAHSRLGPHHRATASLSYAHELHLYQDETYLVLPFHPHGTLLDVINYFRSEQSGVMDEQLAMFFSIELLRTMEALHSQGVLHGDLKPDNCLLRLDAPDVSPSSQWCADGGGGWATRGLVLIDFGRGIDMTAFRPDVEFVADWKPSVQDCPEMRDGRPWTWQIDYYGMAGVVHCLLFGKYIEAVRADQGGIGRGARRYRIRESLKRYWQTDIWADCFETLLNPMLFAGAEGNGGRLPVLNALRGIRERMEEWLEINCERGVGLKALLGKVEAFAQHRR</sequence>